<dbReference type="InterPro" id="IPR025917">
    <property type="entry name" value="YuiB"/>
</dbReference>
<dbReference type="OrthoDB" id="2382309at2"/>
<gene>
    <name evidence="2" type="ORF">E5161_17725</name>
</gene>
<evidence type="ECO:0000313" key="3">
    <source>
        <dbReference type="Proteomes" id="UP000309673"/>
    </source>
</evidence>
<keyword evidence="1" id="KW-1133">Transmembrane helix</keyword>
<reference evidence="2 3" key="1">
    <citation type="submission" date="2019-04" db="EMBL/GenBank/DDBJ databases">
        <title>Cohnella sp. nov., isolated from soil.</title>
        <authorList>
            <person name="Kim W."/>
        </authorList>
    </citation>
    <scope>NUCLEOTIDE SEQUENCE [LARGE SCALE GENOMIC DNA]</scope>
    <source>
        <strain evidence="2 3">CAU 1483</strain>
    </source>
</reference>
<protein>
    <submittedName>
        <fullName evidence="2">Uncharacterized protein</fullName>
    </submittedName>
</protein>
<feature type="transmembrane region" description="Helical" evidence="1">
    <location>
        <begin position="31"/>
        <end position="47"/>
    </location>
</feature>
<sequence>MEIVGSLLFFVLFFGIGFILNMLIKTTWLPLWLFVILVLPLGLWHFWKPELTLGSYAAMFLPPALASIAGTYVSGWTIRKLRRGGYKMF</sequence>
<dbReference type="EMBL" id="SUPK01000009">
    <property type="protein sequence ID" value="TJY39887.1"/>
    <property type="molecule type" value="Genomic_DNA"/>
</dbReference>
<keyword evidence="1" id="KW-0812">Transmembrane</keyword>
<name>A0A4U0F5I5_9BACL</name>
<proteinExistence type="predicted"/>
<organism evidence="2 3">
    <name type="scientific">Cohnella pontilimi</name>
    <dbReference type="NCBI Taxonomy" id="2564100"/>
    <lineage>
        <taxon>Bacteria</taxon>
        <taxon>Bacillati</taxon>
        <taxon>Bacillota</taxon>
        <taxon>Bacilli</taxon>
        <taxon>Bacillales</taxon>
        <taxon>Paenibacillaceae</taxon>
        <taxon>Cohnella</taxon>
    </lineage>
</organism>
<dbReference type="Proteomes" id="UP000309673">
    <property type="component" value="Unassembled WGS sequence"/>
</dbReference>
<dbReference type="RefSeq" id="WP_136779327.1">
    <property type="nucleotide sequence ID" value="NZ_SUPK01000009.1"/>
</dbReference>
<evidence type="ECO:0000313" key="2">
    <source>
        <dbReference type="EMBL" id="TJY39887.1"/>
    </source>
</evidence>
<feature type="transmembrane region" description="Helical" evidence="1">
    <location>
        <begin position="53"/>
        <end position="78"/>
    </location>
</feature>
<dbReference type="AlphaFoldDB" id="A0A4U0F5I5"/>
<accession>A0A4U0F5I5</accession>
<dbReference type="Pfam" id="PF14068">
    <property type="entry name" value="YuiB"/>
    <property type="match status" value="1"/>
</dbReference>
<comment type="caution">
    <text evidence="2">The sequence shown here is derived from an EMBL/GenBank/DDBJ whole genome shotgun (WGS) entry which is preliminary data.</text>
</comment>
<keyword evidence="1" id="KW-0472">Membrane</keyword>
<feature type="transmembrane region" description="Helical" evidence="1">
    <location>
        <begin position="6"/>
        <end position="24"/>
    </location>
</feature>
<evidence type="ECO:0000256" key="1">
    <source>
        <dbReference type="SAM" id="Phobius"/>
    </source>
</evidence>
<keyword evidence="3" id="KW-1185">Reference proteome</keyword>